<dbReference type="InterPro" id="IPR000276">
    <property type="entry name" value="GPCR_Rhodpsn"/>
</dbReference>
<dbReference type="FunFam" id="1.20.1070.10:FF:000034">
    <property type="entry name" value="G-protein coupled receptor 1"/>
    <property type="match status" value="1"/>
</dbReference>
<dbReference type="InterPro" id="IPR017452">
    <property type="entry name" value="GPCR_Rhodpsn_7TM"/>
</dbReference>
<evidence type="ECO:0000256" key="12">
    <source>
        <dbReference type="RuleBase" id="RU000688"/>
    </source>
</evidence>
<dbReference type="Proteomes" id="UP000515159">
    <property type="component" value="Chromosome 8"/>
</dbReference>
<dbReference type="GO" id="GO:0007204">
    <property type="term" value="P:positive regulation of cytosolic calcium ion concentration"/>
    <property type="evidence" value="ECO:0007669"/>
    <property type="project" value="TreeGrafter"/>
</dbReference>
<keyword evidence="9 12" id="KW-0675">Receptor</keyword>
<keyword evidence="8" id="KW-1015">Disulfide bond</keyword>
<evidence type="ECO:0000256" key="2">
    <source>
        <dbReference type="ARBA" id="ARBA00022475"/>
    </source>
</evidence>
<keyword evidence="3" id="KW-0145">Chemotaxis</keyword>
<dbReference type="SUPFAM" id="SSF81321">
    <property type="entry name" value="Family A G protein-coupled receptor-like"/>
    <property type="match status" value="1"/>
</dbReference>
<keyword evidence="6 12" id="KW-0297">G-protein coupled receptor</keyword>
<keyword evidence="4 12" id="KW-0812">Transmembrane</keyword>
<evidence type="ECO:0000256" key="9">
    <source>
        <dbReference type="ARBA" id="ARBA00023170"/>
    </source>
</evidence>
<evidence type="ECO:0000313" key="18">
    <source>
        <dbReference type="RefSeq" id="XP_033810392.1"/>
    </source>
</evidence>
<evidence type="ECO:0000256" key="4">
    <source>
        <dbReference type="ARBA" id="ARBA00022692"/>
    </source>
</evidence>
<sequence>MDEDDHKLFNLSDEDDMYSSMYTFDENETYPFSIAPPSNYTITLPPQILASLILYALVFLLGVPGNLLVIWITGFEMKKTVNTTWFLHLSIADLLCCLSLPFLAMQVILDHHWPLGSVTCKLIPSLTLLNMYMSILLLTAISADRCALVMMPVWCQNNRTVLKATIVCISLWFLALLMTTPSFFFQSVYSPPLTDKKMCIVDYTKLNHHQSTVKISVVTYRFVLGFIVPFFMITICYGLLIYKVKSSRFFQSSKTLKIILTVIIGFFVCWFPYHVTAIILATQPPTSSLLESTQRADPIVISLAFINSCINPIIYVFMGQDFKQKFKKNVKSILKKVLMEDTSQFTSESKKTRSTLEEKHTDTNV</sequence>
<proteinExistence type="inferred from homology"/>
<evidence type="ECO:0000256" key="5">
    <source>
        <dbReference type="ARBA" id="ARBA00022989"/>
    </source>
</evidence>
<dbReference type="GO" id="GO:0004878">
    <property type="term" value="F:complement component C5a receptor activity"/>
    <property type="evidence" value="ECO:0007669"/>
    <property type="project" value="TreeGrafter"/>
</dbReference>
<dbReference type="InterPro" id="IPR000826">
    <property type="entry name" value="Formyl_rcpt-rel"/>
</dbReference>
<evidence type="ECO:0000313" key="16">
    <source>
        <dbReference type="RefSeq" id="XP_033810390.1"/>
    </source>
</evidence>
<comment type="subcellular location">
    <subcellularLocation>
        <location evidence="1">Cell membrane</location>
        <topology evidence="1">Multi-pass membrane protein</topology>
    </subcellularLocation>
</comment>
<dbReference type="Pfam" id="PF00001">
    <property type="entry name" value="7tm_1"/>
    <property type="match status" value="1"/>
</dbReference>
<keyword evidence="10 12" id="KW-0807">Transducer</keyword>
<reference evidence="16 17" key="1">
    <citation type="submission" date="2025-04" db="UniProtKB">
        <authorList>
            <consortium name="RefSeq"/>
        </authorList>
    </citation>
    <scope>IDENTIFICATION</scope>
</reference>
<protein>
    <submittedName>
        <fullName evidence="16 17">C5a anaphylatoxin chemotactic receptor 1-like isoform X1</fullName>
    </submittedName>
</protein>
<organism evidence="15 16">
    <name type="scientific">Geotrypetes seraphini</name>
    <name type="common">Gaboon caecilian</name>
    <name type="synonym">Caecilia seraphini</name>
    <dbReference type="NCBI Taxonomy" id="260995"/>
    <lineage>
        <taxon>Eukaryota</taxon>
        <taxon>Metazoa</taxon>
        <taxon>Chordata</taxon>
        <taxon>Craniata</taxon>
        <taxon>Vertebrata</taxon>
        <taxon>Euteleostomi</taxon>
        <taxon>Amphibia</taxon>
        <taxon>Gymnophiona</taxon>
        <taxon>Geotrypetes</taxon>
    </lineage>
</organism>
<dbReference type="OrthoDB" id="9835842at2759"/>
<evidence type="ECO:0000256" key="11">
    <source>
        <dbReference type="ARBA" id="ARBA00025736"/>
    </source>
</evidence>
<dbReference type="PRINTS" id="PR00526">
    <property type="entry name" value="FMETLEUPHER"/>
</dbReference>
<feature type="transmembrane region" description="Helical" evidence="13">
    <location>
        <begin position="85"/>
        <end position="109"/>
    </location>
</feature>
<dbReference type="GO" id="GO:0005886">
    <property type="term" value="C:plasma membrane"/>
    <property type="evidence" value="ECO:0007669"/>
    <property type="project" value="UniProtKB-SubCell"/>
</dbReference>
<dbReference type="PROSITE" id="PS50262">
    <property type="entry name" value="G_PROTEIN_RECEP_F1_2"/>
    <property type="match status" value="1"/>
</dbReference>
<feature type="transmembrane region" description="Helical" evidence="13">
    <location>
        <begin position="222"/>
        <end position="244"/>
    </location>
</feature>
<comment type="similarity">
    <text evidence="11">Belongs to the chemokine-like receptor (CMKLR) family.</text>
</comment>
<keyword evidence="2" id="KW-1003">Cell membrane</keyword>
<dbReference type="GO" id="GO:0006935">
    <property type="term" value="P:chemotaxis"/>
    <property type="evidence" value="ECO:0007669"/>
    <property type="project" value="UniProtKB-KW"/>
</dbReference>
<keyword evidence="15" id="KW-1185">Reference proteome</keyword>
<dbReference type="GO" id="GO:0006954">
    <property type="term" value="P:inflammatory response"/>
    <property type="evidence" value="ECO:0007669"/>
    <property type="project" value="TreeGrafter"/>
</dbReference>
<feature type="transmembrane region" description="Helical" evidence="13">
    <location>
        <begin position="299"/>
        <end position="318"/>
    </location>
</feature>
<dbReference type="PROSITE" id="PS00237">
    <property type="entry name" value="G_PROTEIN_RECEP_F1_1"/>
    <property type="match status" value="1"/>
</dbReference>
<feature type="transmembrane region" description="Helical" evidence="13">
    <location>
        <begin position="160"/>
        <end position="185"/>
    </location>
</feature>
<dbReference type="RefSeq" id="XP_033810392.1">
    <property type="nucleotide sequence ID" value="XM_033954501.1"/>
</dbReference>
<evidence type="ECO:0000256" key="10">
    <source>
        <dbReference type="ARBA" id="ARBA00023224"/>
    </source>
</evidence>
<dbReference type="RefSeq" id="XP_033810391.1">
    <property type="nucleotide sequence ID" value="XM_033954500.1"/>
</dbReference>
<evidence type="ECO:0000313" key="15">
    <source>
        <dbReference type="Proteomes" id="UP000515159"/>
    </source>
</evidence>
<feature type="transmembrane region" description="Helical" evidence="13">
    <location>
        <begin position="129"/>
        <end position="148"/>
    </location>
</feature>
<evidence type="ECO:0000256" key="8">
    <source>
        <dbReference type="ARBA" id="ARBA00023157"/>
    </source>
</evidence>
<dbReference type="GO" id="GO:0004930">
    <property type="term" value="F:G protein-coupled receptor activity"/>
    <property type="evidence" value="ECO:0007669"/>
    <property type="project" value="UniProtKB-KW"/>
</dbReference>
<accession>A0A6P8RX76</accession>
<dbReference type="PRINTS" id="PR00237">
    <property type="entry name" value="GPCRRHODOPSN"/>
</dbReference>
<dbReference type="KEGG" id="gsh:117364834"/>
<name>A0A6P8RX76_GEOSA</name>
<gene>
    <name evidence="16 17 18" type="primary">LOC117364834</name>
</gene>
<dbReference type="GeneID" id="117364834"/>
<evidence type="ECO:0000256" key="6">
    <source>
        <dbReference type="ARBA" id="ARBA00023040"/>
    </source>
</evidence>
<evidence type="ECO:0000256" key="7">
    <source>
        <dbReference type="ARBA" id="ARBA00023136"/>
    </source>
</evidence>
<feature type="transmembrane region" description="Helical" evidence="13">
    <location>
        <begin position="48"/>
        <end position="73"/>
    </location>
</feature>
<comment type="similarity">
    <text evidence="12">Belongs to the G-protein coupled receptor 1 family.</text>
</comment>
<dbReference type="RefSeq" id="XP_033810390.1">
    <property type="nucleotide sequence ID" value="XM_033954499.1"/>
</dbReference>
<evidence type="ECO:0000313" key="17">
    <source>
        <dbReference type="RefSeq" id="XP_033810391.1"/>
    </source>
</evidence>
<feature type="transmembrane region" description="Helical" evidence="13">
    <location>
        <begin position="256"/>
        <end position="279"/>
    </location>
</feature>
<keyword evidence="7 13" id="KW-0472">Membrane</keyword>
<dbReference type="PANTHER" id="PTHR24225">
    <property type="entry name" value="CHEMOTACTIC RECEPTOR"/>
    <property type="match status" value="1"/>
</dbReference>
<evidence type="ECO:0000256" key="13">
    <source>
        <dbReference type="SAM" id="Phobius"/>
    </source>
</evidence>
<evidence type="ECO:0000256" key="1">
    <source>
        <dbReference type="ARBA" id="ARBA00004651"/>
    </source>
</evidence>
<dbReference type="PANTHER" id="PTHR24225:SF29">
    <property type="entry name" value="C5A ANAPHYLATOXIN CHEMOTACTIC RECEPTOR 1"/>
    <property type="match status" value="1"/>
</dbReference>
<dbReference type="AlphaFoldDB" id="A0A6P8RX76"/>
<dbReference type="Gene3D" id="1.20.1070.10">
    <property type="entry name" value="Rhodopsin 7-helix transmembrane proteins"/>
    <property type="match status" value="1"/>
</dbReference>
<feature type="domain" description="G-protein coupled receptors family 1 profile" evidence="14">
    <location>
        <begin position="65"/>
        <end position="315"/>
    </location>
</feature>
<dbReference type="GO" id="GO:0007200">
    <property type="term" value="P:phospholipase C-activating G protein-coupled receptor signaling pathway"/>
    <property type="evidence" value="ECO:0007669"/>
    <property type="project" value="TreeGrafter"/>
</dbReference>
<evidence type="ECO:0000259" key="14">
    <source>
        <dbReference type="PROSITE" id="PS50262"/>
    </source>
</evidence>
<evidence type="ECO:0000256" key="3">
    <source>
        <dbReference type="ARBA" id="ARBA00022500"/>
    </source>
</evidence>
<keyword evidence="5 13" id="KW-1133">Transmembrane helix</keyword>